<feature type="transmembrane region" description="Helical" evidence="1">
    <location>
        <begin position="53"/>
        <end position="76"/>
    </location>
</feature>
<dbReference type="Pfam" id="PF25259">
    <property type="entry name" value="DUF7860"/>
    <property type="match status" value="1"/>
</dbReference>
<dbReference type="InterPro" id="IPR057182">
    <property type="entry name" value="DUF7860"/>
</dbReference>
<dbReference type="EMBL" id="JBHSJG010000036">
    <property type="protein sequence ID" value="MFC4988861.1"/>
    <property type="molecule type" value="Genomic_DNA"/>
</dbReference>
<name>A0ABD5QGD1_9EURY</name>
<keyword evidence="1" id="KW-1133">Transmembrane helix</keyword>
<sequence>MVARGRYGNLDYPSLTKAGFLLGLAMFLVGVGGEYVGYAYFGGLPGWEETLLYLLAVIGLLVGFVSPFVFGVFLPLTE</sequence>
<evidence type="ECO:0000256" key="1">
    <source>
        <dbReference type="SAM" id="Phobius"/>
    </source>
</evidence>
<keyword evidence="3" id="KW-1185">Reference proteome</keyword>
<keyword evidence="1" id="KW-0472">Membrane</keyword>
<evidence type="ECO:0000313" key="2">
    <source>
        <dbReference type="EMBL" id="MFC4988861.1"/>
    </source>
</evidence>
<feature type="transmembrane region" description="Helical" evidence="1">
    <location>
        <begin position="20"/>
        <end position="41"/>
    </location>
</feature>
<gene>
    <name evidence="2" type="ORF">ACFPFO_14015</name>
</gene>
<reference evidence="2 3" key="1">
    <citation type="journal article" date="2019" name="Int. J. Syst. Evol. Microbiol.">
        <title>The Global Catalogue of Microorganisms (GCM) 10K type strain sequencing project: providing services to taxonomists for standard genome sequencing and annotation.</title>
        <authorList>
            <consortium name="The Broad Institute Genomics Platform"/>
            <consortium name="The Broad Institute Genome Sequencing Center for Infectious Disease"/>
            <person name="Wu L."/>
            <person name="Ma J."/>
        </authorList>
    </citation>
    <scope>NUCLEOTIDE SEQUENCE [LARGE SCALE GENOMIC DNA]</scope>
    <source>
        <strain evidence="2 3">CGMCC 1.15824</strain>
    </source>
</reference>
<dbReference type="AlphaFoldDB" id="A0ABD5QGD1"/>
<protein>
    <submittedName>
        <fullName evidence="2">Uncharacterized protein</fullName>
    </submittedName>
</protein>
<proteinExistence type="predicted"/>
<organism evidence="2 3">
    <name type="scientific">Saliphagus infecundisoli</name>
    <dbReference type="NCBI Taxonomy" id="1849069"/>
    <lineage>
        <taxon>Archaea</taxon>
        <taxon>Methanobacteriati</taxon>
        <taxon>Methanobacteriota</taxon>
        <taxon>Stenosarchaea group</taxon>
        <taxon>Halobacteria</taxon>
        <taxon>Halobacteriales</taxon>
        <taxon>Natrialbaceae</taxon>
        <taxon>Saliphagus</taxon>
    </lineage>
</organism>
<comment type="caution">
    <text evidence="2">The sequence shown here is derived from an EMBL/GenBank/DDBJ whole genome shotgun (WGS) entry which is preliminary data.</text>
</comment>
<keyword evidence="1" id="KW-0812">Transmembrane</keyword>
<dbReference type="RefSeq" id="WP_114575453.1">
    <property type="nucleotide sequence ID" value="NZ_JAIVEF010000001.1"/>
</dbReference>
<accession>A0ABD5QGD1</accession>
<evidence type="ECO:0000313" key="3">
    <source>
        <dbReference type="Proteomes" id="UP001595925"/>
    </source>
</evidence>
<dbReference type="Proteomes" id="UP001595925">
    <property type="component" value="Unassembled WGS sequence"/>
</dbReference>